<dbReference type="Proteomes" id="UP000016569">
    <property type="component" value="Unassembled WGS sequence"/>
</dbReference>
<protein>
    <recommendedName>
        <fullName evidence="4">ATPase</fullName>
    </recommendedName>
</protein>
<proteinExistence type="predicted"/>
<evidence type="ECO:0008006" key="4">
    <source>
        <dbReference type="Google" id="ProtNLM"/>
    </source>
</evidence>
<dbReference type="RefSeq" id="WP_021697930.1">
    <property type="nucleotide sequence ID" value="NZ_BATC01000040.1"/>
</dbReference>
<name>A0A8E0NCJ1_9CAUL</name>
<gene>
    <name evidence="2" type="ORF">MBEBAB_2086</name>
</gene>
<dbReference type="InterPro" id="IPR023393">
    <property type="entry name" value="START-like_dom_sf"/>
</dbReference>
<dbReference type="SUPFAM" id="SSF55961">
    <property type="entry name" value="Bet v1-like"/>
    <property type="match status" value="1"/>
</dbReference>
<dbReference type="Pfam" id="PF10604">
    <property type="entry name" value="Polyketide_cyc2"/>
    <property type="match status" value="1"/>
</dbReference>
<evidence type="ECO:0000313" key="2">
    <source>
        <dbReference type="EMBL" id="GAD59836.1"/>
    </source>
</evidence>
<dbReference type="InterPro" id="IPR019587">
    <property type="entry name" value="Polyketide_cyclase/dehydratase"/>
</dbReference>
<dbReference type="Gene3D" id="3.30.530.20">
    <property type="match status" value="1"/>
</dbReference>
<reference evidence="3" key="1">
    <citation type="journal article" date="2013" name="Genome Announc.">
        <title>Draft Genome Sequence of the Dimorphic Prosthecate Bacterium Brevundimonas abyssalis TAR-001T.</title>
        <authorList>
            <person name="Tsubouchi T."/>
            <person name="Nishi S."/>
            <person name="Usui K."/>
            <person name="Shimane Y."/>
            <person name="Takaki Y."/>
            <person name="Maruyama T."/>
            <person name="Hatada Y."/>
        </authorList>
    </citation>
    <scope>NUCLEOTIDE SEQUENCE [LARGE SCALE GENOMIC DNA]</scope>
    <source>
        <strain evidence="3">TAR-001</strain>
    </source>
</reference>
<organism evidence="2 3">
    <name type="scientific">Brevundimonas abyssalis TAR-001</name>
    <dbReference type="NCBI Taxonomy" id="1391729"/>
    <lineage>
        <taxon>Bacteria</taxon>
        <taxon>Pseudomonadati</taxon>
        <taxon>Pseudomonadota</taxon>
        <taxon>Alphaproteobacteria</taxon>
        <taxon>Caulobacterales</taxon>
        <taxon>Caulobacteraceae</taxon>
        <taxon>Brevundimonas</taxon>
    </lineage>
</organism>
<evidence type="ECO:0000313" key="3">
    <source>
        <dbReference type="Proteomes" id="UP000016569"/>
    </source>
</evidence>
<evidence type="ECO:0000256" key="1">
    <source>
        <dbReference type="SAM" id="SignalP"/>
    </source>
</evidence>
<comment type="caution">
    <text evidence="2">The sequence shown here is derived from an EMBL/GenBank/DDBJ whole genome shotgun (WGS) entry which is preliminary data.</text>
</comment>
<accession>A0A8E0NCJ1</accession>
<feature type="signal peptide" evidence="1">
    <location>
        <begin position="1"/>
        <end position="27"/>
    </location>
</feature>
<feature type="chain" id="PRO_5034353033" description="ATPase" evidence="1">
    <location>
        <begin position="28"/>
        <end position="180"/>
    </location>
</feature>
<sequence length="180" mass="19162">MKSSTRTWATLGVALAVVVAAAGQASAEITARTETSFTLTYSRSVSASPEAVWAAVTRPADWWSDAHTYSGSAANIRLEPTPGGCWCEDLPGGGVKHGEIVLAWPDQRLLRVDAPFGPLQAVGADAVLTMTWADPEGPAQRELRWTFMVQGPGVGAMAETIDGVIAEQFRRLGDHLDARN</sequence>
<dbReference type="OrthoDB" id="5735475at2"/>
<dbReference type="AlphaFoldDB" id="A0A8E0NCJ1"/>
<keyword evidence="3" id="KW-1185">Reference proteome</keyword>
<dbReference type="EMBL" id="BATC01000040">
    <property type="protein sequence ID" value="GAD59836.1"/>
    <property type="molecule type" value="Genomic_DNA"/>
</dbReference>
<keyword evidence="1" id="KW-0732">Signal</keyword>